<dbReference type="CDD" id="cd03143">
    <property type="entry name" value="A4_beta-galactosidase_middle_domain"/>
    <property type="match status" value="1"/>
</dbReference>
<dbReference type="InterPro" id="IPR029062">
    <property type="entry name" value="Class_I_gatase-like"/>
</dbReference>
<accession>A0A060C9A6</accession>
<protein>
    <submittedName>
        <fullName evidence="1">CAZy families GH106 protein</fullName>
    </submittedName>
</protein>
<evidence type="ECO:0000313" key="1">
    <source>
        <dbReference type="EMBL" id="AIA93243.1"/>
    </source>
</evidence>
<name>A0A060C9A6_9BACT</name>
<dbReference type="Pfam" id="PF17132">
    <property type="entry name" value="Glyco_hydro_106"/>
    <property type="match status" value="1"/>
</dbReference>
<proteinExistence type="predicted"/>
<dbReference type="Gene3D" id="3.40.50.880">
    <property type="match status" value="1"/>
</dbReference>
<feature type="non-terminal residue" evidence="1">
    <location>
        <position position="1"/>
    </location>
</feature>
<reference evidence="1" key="1">
    <citation type="journal article" date="2013" name="Environ. Microbiol.">
        <title>Seasonally variable intestinal metagenomes of the red palm weevil (Rhynchophorus ferrugineus).</title>
        <authorList>
            <person name="Jia S."/>
            <person name="Zhang X."/>
            <person name="Zhang G."/>
            <person name="Yin A."/>
            <person name="Zhang S."/>
            <person name="Li F."/>
            <person name="Wang L."/>
            <person name="Zhao D."/>
            <person name="Yun Q."/>
            <person name="Tala"/>
            <person name="Wang J."/>
            <person name="Sun G."/>
            <person name="Baabdullah M."/>
            <person name="Yu X."/>
            <person name="Hu S."/>
            <person name="Al-Mssallem I.S."/>
            <person name="Yu J."/>
        </authorList>
    </citation>
    <scope>NUCLEOTIDE SEQUENCE</scope>
</reference>
<organism evidence="1">
    <name type="scientific">uncultured Acidobacteriota bacterium</name>
    <dbReference type="NCBI Taxonomy" id="171953"/>
    <lineage>
        <taxon>Bacteria</taxon>
        <taxon>Pseudomonadati</taxon>
        <taxon>Acidobacteriota</taxon>
        <taxon>environmental samples</taxon>
    </lineage>
</organism>
<dbReference type="EMBL" id="KF125907">
    <property type="protein sequence ID" value="AIA93243.1"/>
    <property type="molecule type" value="Genomic_DNA"/>
</dbReference>
<dbReference type="AlphaFoldDB" id="A0A060C9A6"/>
<sequence length="153" mass="16743">QLEDIVGKEVVEETLDAGFALDFFDDEALAETGSIEPGCLKLGSGKYRIVILPNVRRIPPETLGKFAEFADAGGFLVATRRLPAEAPGFLAAETQTEEVRALSKRLFEEAGAKGHFIRDEKSDLASALVSFLQPRRCIFRRSIPTGFRTQADA</sequence>